<comment type="caution">
    <text evidence="2">The sequence shown here is derived from an EMBL/GenBank/DDBJ whole genome shotgun (WGS) entry which is preliminary data.</text>
</comment>
<dbReference type="AlphaFoldDB" id="A0A419N2R6"/>
<dbReference type="PANTHER" id="PTHR30336">
    <property type="entry name" value="INNER MEMBRANE PROTEIN, PROBABLE PERMEASE"/>
    <property type="match status" value="1"/>
</dbReference>
<accession>A0A419N2R6</accession>
<evidence type="ECO:0000259" key="1">
    <source>
        <dbReference type="Pfam" id="PF02698"/>
    </source>
</evidence>
<dbReference type="OrthoDB" id="2216870at2"/>
<dbReference type="Pfam" id="PF02698">
    <property type="entry name" value="DUF218"/>
    <property type="match status" value="1"/>
</dbReference>
<dbReference type="InterPro" id="IPR051599">
    <property type="entry name" value="Cell_Envelope_Assoc"/>
</dbReference>
<dbReference type="Gene3D" id="1.10.3620.10">
    <property type="entry name" value="YdcF like domain"/>
    <property type="match status" value="1"/>
</dbReference>
<dbReference type="InterPro" id="IPR003848">
    <property type="entry name" value="DUF218"/>
</dbReference>
<dbReference type="Proteomes" id="UP000284908">
    <property type="component" value="Unassembled WGS sequence"/>
</dbReference>
<dbReference type="EMBL" id="RAHH01000039">
    <property type="protein sequence ID" value="RJT35151.1"/>
    <property type="molecule type" value="Genomic_DNA"/>
</dbReference>
<reference evidence="2 3" key="1">
    <citation type="submission" date="2018-09" db="EMBL/GenBank/DDBJ databases">
        <authorList>
            <person name="Le Fleche-Mateos A."/>
        </authorList>
    </citation>
    <scope>NUCLEOTIDE SEQUENCE [LARGE SCALE GENOMIC DNA]</scope>
    <source>
        <strain evidence="2 3">DSM 27399</strain>
    </source>
</reference>
<dbReference type="RefSeq" id="WP_120134990.1">
    <property type="nucleotide sequence ID" value="NZ_RAHH01000039.1"/>
</dbReference>
<dbReference type="InterPro" id="IPR014729">
    <property type="entry name" value="Rossmann-like_a/b/a_fold"/>
</dbReference>
<dbReference type="CDD" id="cd06259">
    <property type="entry name" value="YdcF-like"/>
    <property type="match status" value="1"/>
</dbReference>
<dbReference type="PANTHER" id="PTHR30336:SF20">
    <property type="entry name" value="DUF218 DOMAIN-CONTAINING PROTEIN"/>
    <property type="match status" value="1"/>
</dbReference>
<dbReference type="GO" id="GO:0016539">
    <property type="term" value="P:intein-mediated protein splicing"/>
    <property type="evidence" value="ECO:0007669"/>
    <property type="project" value="InterPro"/>
</dbReference>
<dbReference type="Gene3D" id="3.40.50.620">
    <property type="entry name" value="HUPs"/>
    <property type="match status" value="1"/>
</dbReference>
<name>A0A419N2R6_9GAMM</name>
<evidence type="ECO:0000313" key="2">
    <source>
        <dbReference type="EMBL" id="RJT35151.1"/>
    </source>
</evidence>
<dbReference type="PROSITE" id="PS50817">
    <property type="entry name" value="INTEIN_N_TER"/>
    <property type="match status" value="1"/>
</dbReference>
<proteinExistence type="predicted"/>
<sequence>MFTESVINDMNRLAHFLAFDQTSGKGPVGEPSLAILLGNAILPTAEAAFQAVVQGSVSRLLIAGGIGHSTGLLYQAVQTHPRYRHIHTSGRSEAEVLNDIAVQCCAVPQKQILLETGSTNCGDNALQARRVLDLVDNHDTHITLVQDPLMQLRTDASFRHVWRDRPEVTFLNWPVLVPQLEREGEGLRFAGEGNHSLWSLPRFVSLLLGEIPRLRNAPGGYGPRGAGFIAEVEIPAEIEEIYARLRPVLEADYGDRSF</sequence>
<dbReference type="GO" id="GO:0005886">
    <property type="term" value="C:plasma membrane"/>
    <property type="evidence" value="ECO:0007669"/>
    <property type="project" value="TreeGrafter"/>
</dbReference>
<dbReference type="InterPro" id="IPR006141">
    <property type="entry name" value="Intein_N"/>
</dbReference>
<feature type="domain" description="DUF218" evidence="1">
    <location>
        <begin position="71"/>
        <end position="167"/>
    </location>
</feature>
<evidence type="ECO:0000313" key="3">
    <source>
        <dbReference type="Proteomes" id="UP000284908"/>
    </source>
</evidence>
<keyword evidence="3" id="KW-1185">Reference proteome</keyword>
<gene>
    <name evidence="2" type="ORF">D6C13_23005</name>
</gene>
<organism evidence="2 3">
    <name type="scientific">Rahnella woolbedingensis</name>
    <dbReference type="NCBI Taxonomy" id="1510574"/>
    <lineage>
        <taxon>Bacteria</taxon>
        <taxon>Pseudomonadati</taxon>
        <taxon>Pseudomonadota</taxon>
        <taxon>Gammaproteobacteria</taxon>
        <taxon>Enterobacterales</taxon>
        <taxon>Yersiniaceae</taxon>
        <taxon>Rahnella</taxon>
    </lineage>
</organism>
<protein>
    <submittedName>
        <fullName evidence="2">YdcF family protein</fullName>
    </submittedName>
</protein>